<keyword evidence="4 10" id="KW-0067">ATP-binding</keyword>
<gene>
    <name evidence="10" type="ORF">H9637_01470</name>
</gene>
<evidence type="ECO:0000256" key="5">
    <source>
        <dbReference type="ARBA" id="ARBA00022989"/>
    </source>
</evidence>
<dbReference type="PANTHER" id="PTHR24221:SF654">
    <property type="entry name" value="ATP-BINDING CASSETTE SUB-FAMILY B MEMBER 6"/>
    <property type="match status" value="1"/>
</dbReference>
<keyword evidence="11" id="KW-1185">Reference proteome</keyword>
<dbReference type="InterPro" id="IPR036640">
    <property type="entry name" value="ABC1_TM_sf"/>
</dbReference>
<dbReference type="CDD" id="cd07346">
    <property type="entry name" value="ABC_6TM_exporters"/>
    <property type="match status" value="1"/>
</dbReference>
<keyword evidence="5 7" id="KW-1133">Transmembrane helix</keyword>
<dbReference type="InterPro" id="IPR017871">
    <property type="entry name" value="ABC_transporter-like_CS"/>
</dbReference>
<keyword evidence="3" id="KW-0547">Nucleotide-binding</keyword>
<comment type="subcellular location">
    <subcellularLocation>
        <location evidence="1">Cell membrane</location>
        <topology evidence="1">Multi-pass membrane protein</topology>
    </subcellularLocation>
</comment>
<feature type="domain" description="ABC transmembrane type-1" evidence="9">
    <location>
        <begin position="1"/>
        <end position="267"/>
    </location>
</feature>
<dbReference type="Gene3D" id="1.20.1560.10">
    <property type="entry name" value="ABC transporter type 1, transmembrane domain"/>
    <property type="match status" value="1"/>
</dbReference>
<dbReference type="SMART" id="SM00382">
    <property type="entry name" value="AAA"/>
    <property type="match status" value="1"/>
</dbReference>
<comment type="caution">
    <text evidence="10">The sequence shown here is derived from an EMBL/GenBank/DDBJ whole genome shotgun (WGS) entry which is preliminary data.</text>
</comment>
<evidence type="ECO:0000256" key="2">
    <source>
        <dbReference type="ARBA" id="ARBA00022692"/>
    </source>
</evidence>
<dbReference type="InterPro" id="IPR039421">
    <property type="entry name" value="Type_1_exporter"/>
</dbReference>
<dbReference type="InterPro" id="IPR027417">
    <property type="entry name" value="P-loop_NTPase"/>
</dbReference>
<feature type="transmembrane region" description="Helical" evidence="7">
    <location>
        <begin position="96"/>
        <end position="118"/>
    </location>
</feature>
<proteinExistence type="predicted"/>
<accession>A0ABR8YNB4</accession>
<evidence type="ECO:0000313" key="11">
    <source>
        <dbReference type="Proteomes" id="UP000627166"/>
    </source>
</evidence>
<dbReference type="InterPro" id="IPR003439">
    <property type="entry name" value="ABC_transporter-like_ATP-bd"/>
</dbReference>
<dbReference type="InterPro" id="IPR011527">
    <property type="entry name" value="ABC1_TM_dom"/>
</dbReference>
<dbReference type="GO" id="GO:0005524">
    <property type="term" value="F:ATP binding"/>
    <property type="evidence" value="ECO:0007669"/>
    <property type="project" value="UniProtKB-KW"/>
</dbReference>
<feature type="transmembrane region" description="Helical" evidence="7">
    <location>
        <begin position="124"/>
        <end position="142"/>
    </location>
</feature>
<keyword evidence="2 7" id="KW-0812">Transmembrane</keyword>
<feature type="transmembrane region" description="Helical" evidence="7">
    <location>
        <begin position="226"/>
        <end position="244"/>
    </location>
</feature>
<dbReference type="Pfam" id="PF00664">
    <property type="entry name" value="ABC_membrane"/>
    <property type="match status" value="1"/>
</dbReference>
<dbReference type="EMBL" id="JACSQB010000010">
    <property type="protein sequence ID" value="MBD8045724.1"/>
    <property type="molecule type" value="Genomic_DNA"/>
</dbReference>
<feature type="transmembrane region" description="Helical" evidence="7">
    <location>
        <begin position="20"/>
        <end position="41"/>
    </location>
</feature>
<name>A0ABR8YNB4_9CLOT</name>
<dbReference type="Pfam" id="PF00005">
    <property type="entry name" value="ABC_tran"/>
    <property type="match status" value="1"/>
</dbReference>
<evidence type="ECO:0000256" key="6">
    <source>
        <dbReference type="ARBA" id="ARBA00023136"/>
    </source>
</evidence>
<reference evidence="10 11" key="1">
    <citation type="submission" date="2020-08" db="EMBL/GenBank/DDBJ databases">
        <title>A Genomic Blueprint of the Chicken Gut Microbiome.</title>
        <authorList>
            <person name="Gilroy R."/>
            <person name="Ravi A."/>
            <person name="Getino M."/>
            <person name="Pursley I."/>
            <person name="Horton D.L."/>
            <person name="Alikhan N.-F."/>
            <person name="Baker D."/>
            <person name="Gharbi K."/>
            <person name="Hall N."/>
            <person name="Watson M."/>
            <person name="Adriaenssens E.M."/>
            <person name="Foster-Nyarko E."/>
            <person name="Jarju S."/>
            <person name="Secka A."/>
            <person name="Antonio M."/>
            <person name="Oren A."/>
            <person name="Chaudhuri R."/>
            <person name="La Ragione R.M."/>
            <person name="Hildebrand F."/>
            <person name="Pallen M.J."/>
        </authorList>
    </citation>
    <scope>NUCLEOTIDE SEQUENCE [LARGE SCALE GENOMIC DNA]</scope>
    <source>
        <strain evidence="10 11">N37</strain>
    </source>
</reference>
<evidence type="ECO:0000256" key="7">
    <source>
        <dbReference type="SAM" id="Phobius"/>
    </source>
</evidence>
<dbReference type="InterPro" id="IPR003593">
    <property type="entry name" value="AAA+_ATPase"/>
</dbReference>
<protein>
    <submittedName>
        <fullName evidence="10">ABC transporter ATP-binding protein</fullName>
    </submittedName>
</protein>
<dbReference type="RefSeq" id="WP_191738708.1">
    <property type="nucleotide sequence ID" value="NZ_JACSQB010000010.1"/>
</dbReference>
<evidence type="ECO:0000259" key="8">
    <source>
        <dbReference type="PROSITE" id="PS50893"/>
    </source>
</evidence>
<feature type="non-terminal residue" evidence="10">
    <location>
        <position position="1"/>
    </location>
</feature>
<evidence type="ECO:0000256" key="1">
    <source>
        <dbReference type="ARBA" id="ARBA00004651"/>
    </source>
</evidence>
<evidence type="ECO:0000256" key="3">
    <source>
        <dbReference type="ARBA" id="ARBA00022741"/>
    </source>
</evidence>
<dbReference type="SUPFAM" id="SSF52540">
    <property type="entry name" value="P-loop containing nucleoside triphosphate hydrolases"/>
    <property type="match status" value="1"/>
</dbReference>
<dbReference type="SUPFAM" id="SSF90123">
    <property type="entry name" value="ABC transporter transmembrane region"/>
    <property type="match status" value="1"/>
</dbReference>
<sequence length="533" mass="60420">MLAYTLKYLLDIAENRDIQQFKLMIIFIIVYITLLFTISFIKKLLQAKFIEKTMFNLKQDIFIKIINKSIENFNNEKSAQYISILTNDLRIIESDYYVNILNIVSSVFSFIVACGVLISLNVYIAIGVLFTILITIFIPQLINKYIQKSKVDFSDKLARFTSKIKDIFSGYEVIKCFNIENKITKDYCTVNAEVEKSKYNLTVLTSLAGSLSFTLAMSMFFTALSIGTYLTIIGSITIGTMIAASQLMNNIANPIVEISNGINILKSVRLLESKIIQTIEQDCFEENDYHKSLFESNIEFKNVSFAYPNSGYILRNISFKIEKGKKYAIVGESGSGKSTLIKLLIKYYENYEGEILVDNVLNKSINTSDLYNLISVIHQNVFIFDGNIRDNITLYNKYEESEINKALELAGLNSTIRNSENKLDKLVGENGIALSGGEKQRISIARAIIRKTPIIILDEPTASLDAETSYNIENSILNLSDSTVIVITHKLNKELLSKYDTIISIKNGNIVEEGDFETLISNKGYFYNLYNLQ</sequence>
<evidence type="ECO:0000259" key="9">
    <source>
        <dbReference type="PROSITE" id="PS50929"/>
    </source>
</evidence>
<dbReference type="PROSITE" id="PS50893">
    <property type="entry name" value="ABC_TRANSPORTER_2"/>
    <property type="match status" value="1"/>
</dbReference>
<feature type="domain" description="ABC transporter" evidence="8">
    <location>
        <begin position="298"/>
        <end position="532"/>
    </location>
</feature>
<organism evidence="10 11">
    <name type="scientific">Clostridium faecium</name>
    <dbReference type="NCBI Taxonomy" id="2762223"/>
    <lineage>
        <taxon>Bacteria</taxon>
        <taxon>Bacillati</taxon>
        <taxon>Bacillota</taxon>
        <taxon>Clostridia</taxon>
        <taxon>Eubacteriales</taxon>
        <taxon>Clostridiaceae</taxon>
        <taxon>Clostridium</taxon>
    </lineage>
</organism>
<dbReference type="PANTHER" id="PTHR24221">
    <property type="entry name" value="ATP-BINDING CASSETTE SUB-FAMILY B"/>
    <property type="match status" value="1"/>
</dbReference>
<evidence type="ECO:0000256" key="4">
    <source>
        <dbReference type="ARBA" id="ARBA00022840"/>
    </source>
</evidence>
<evidence type="ECO:0000313" key="10">
    <source>
        <dbReference type="EMBL" id="MBD8045724.1"/>
    </source>
</evidence>
<dbReference type="PROSITE" id="PS50929">
    <property type="entry name" value="ABC_TM1F"/>
    <property type="match status" value="1"/>
</dbReference>
<dbReference type="Proteomes" id="UP000627166">
    <property type="component" value="Unassembled WGS sequence"/>
</dbReference>
<dbReference type="Gene3D" id="3.40.50.300">
    <property type="entry name" value="P-loop containing nucleotide triphosphate hydrolases"/>
    <property type="match status" value="1"/>
</dbReference>
<dbReference type="PROSITE" id="PS00211">
    <property type="entry name" value="ABC_TRANSPORTER_1"/>
    <property type="match status" value="1"/>
</dbReference>
<keyword evidence="6 7" id="KW-0472">Membrane</keyword>